<proteinExistence type="predicted"/>
<dbReference type="AlphaFoldDB" id="A0A0F9QFD7"/>
<protein>
    <submittedName>
        <fullName evidence="1">Uncharacterized protein</fullName>
    </submittedName>
</protein>
<gene>
    <name evidence="1" type="ORF">LCGC14_1102040</name>
</gene>
<dbReference type="EMBL" id="LAZR01004972">
    <property type="protein sequence ID" value="KKN03993.1"/>
    <property type="molecule type" value="Genomic_DNA"/>
</dbReference>
<accession>A0A0F9QFD7</accession>
<organism evidence="1">
    <name type="scientific">marine sediment metagenome</name>
    <dbReference type="NCBI Taxonomy" id="412755"/>
    <lineage>
        <taxon>unclassified sequences</taxon>
        <taxon>metagenomes</taxon>
        <taxon>ecological metagenomes</taxon>
    </lineage>
</organism>
<comment type="caution">
    <text evidence="1">The sequence shown here is derived from an EMBL/GenBank/DDBJ whole genome shotgun (WGS) entry which is preliminary data.</text>
</comment>
<evidence type="ECO:0000313" key="1">
    <source>
        <dbReference type="EMBL" id="KKN03993.1"/>
    </source>
</evidence>
<name>A0A0F9QFD7_9ZZZZ</name>
<sequence>MSGAFLSGADLTSALDDYVDAHGYFPEYVSLSQEANEAVMASTFIGQHFGVGNVFLNIWNGVPVRVDEGQIEAMRIVGEMGI</sequence>
<reference evidence="1" key="1">
    <citation type="journal article" date="2015" name="Nature">
        <title>Complex archaea that bridge the gap between prokaryotes and eukaryotes.</title>
        <authorList>
            <person name="Spang A."/>
            <person name="Saw J.H."/>
            <person name="Jorgensen S.L."/>
            <person name="Zaremba-Niedzwiedzka K."/>
            <person name="Martijn J."/>
            <person name="Lind A.E."/>
            <person name="van Eijk R."/>
            <person name="Schleper C."/>
            <person name="Guy L."/>
            <person name="Ettema T.J."/>
        </authorList>
    </citation>
    <scope>NUCLEOTIDE SEQUENCE</scope>
</reference>